<protein>
    <submittedName>
        <fullName evidence="2">Uncharacterized protein</fullName>
    </submittedName>
</protein>
<dbReference type="AlphaFoldDB" id="A0A378IDI4"/>
<dbReference type="EMBL" id="LNXT01000005">
    <property type="protein sequence ID" value="KTC75306.1"/>
    <property type="molecule type" value="Genomic_DNA"/>
</dbReference>
<dbReference type="Proteomes" id="UP000255066">
    <property type="component" value="Unassembled WGS sequence"/>
</dbReference>
<dbReference type="OrthoDB" id="6188139at2"/>
<evidence type="ECO:0000313" key="1">
    <source>
        <dbReference type="EMBL" id="KTC75306.1"/>
    </source>
</evidence>
<dbReference type="Proteomes" id="UP000054735">
    <property type="component" value="Unassembled WGS sequence"/>
</dbReference>
<keyword evidence="3" id="KW-1185">Reference proteome</keyword>
<evidence type="ECO:0000313" key="4">
    <source>
        <dbReference type="Proteomes" id="UP000255066"/>
    </source>
</evidence>
<dbReference type="STRING" id="28083.Lbir_0451"/>
<reference evidence="2 4" key="2">
    <citation type="submission" date="2018-06" db="EMBL/GenBank/DDBJ databases">
        <authorList>
            <consortium name="Pathogen Informatics"/>
            <person name="Doyle S."/>
        </authorList>
    </citation>
    <scope>NUCLEOTIDE SEQUENCE [LARGE SCALE GENOMIC DNA]</scope>
    <source>
        <strain evidence="2 4">NCTC12437</strain>
    </source>
</reference>
<dbReference type="RefSeq" id="WP_058522570.1">
    <property type="nucleotide sequence ID" value="NZ_CAAAHV010000016.1"/>
</dbReference>
<evidence type="ECO:0000313" key="3">
    <source>
        <dbReference type="Proteomes" id="UP000054735"/>
    </source>
</evidence>
<organism evidence="2 4">
    <name type="scientific">Legionella birminghamensis</name>
    <dbReference type="NCBI Taxonomy" id="28083"/>
    <lineage>
        <taxon>Bacteria</taxon>
        <taxon>Pseudomonadati</taxon>
        <taxon>Pseudomonadota</taxon>
        <taxon>Gammaproteobacteria</taxon>
        <taxon>Legionellales</taxon>
        <taxon>Legionellaceae</taxon>
        <taxon>Legionella</taxon>
    </lineage>
</organism>
<accession>A0A378IDI4</accession>
<dbReference type="EMBL" id="UGNW01000001">
    <property type="protein sequence ID" value="STX33073.1"/>
    <property type="molecule type" value="Genomic_DNA"/>
</dbReference>
<sequence length="450" mass="51937">MSNIKKAVNYANFHYYSHPMRVVNLNKLQIPFSLLPLTKIRFKREGWAIQDKAENYEFDIRLSHGLPHALAAMEAIPAIDKAYSTHVFSYDSAIADFCKAFEITKEQFLEMVEIATLFHDTGRLGDGVDLWDKQSGDNCEHYFNSVYWADFQVKPSSERIKKLARIFGDAVRYKDNQARFMGEYGLAYDYIRQLINMADSLEVMRTRDKFHPARLPIARRVEPQVMVEHIIPELVIPHRQKIIDEGRLSLKGQVEYKVSDEGMTESYDDSNYKAKPGYDMQKLAASYIEKMKKYDAAVLHINQQNIDDVYQRVLQGIKAYIIDYKSHSGLQLVHNGFFSIRYHGKLGQQRAQFYQQIFESEKVSEKDKATALHALLTSKAGGQSLRDYVYRSFNQANRDVVIEQLANHVRSYGQWDAATYTRIADFANGITTNNPLERLEGRKQAQPSPL</sequence>
<proteinExistence type="predicted"/>
<evidence type="ECO:0000313" key="2">
    <source>
        <dbReference type="EMBL" id="STX33073.1"/>
    </source>
</evidence>
<reference evidence="1 3" key="1">
    <citation type="submission" date="2015-11" db="EMBL/GenBank/DDBJ databases">
        <title>Genomic analysis of 38 Legionella species identifies large and diverse effector repertoires.</title>
        <authorList>
            <person name="Burstein D."/>
            <person name="Amaro F."/>
            <person name="Zusman T."/>
            <person name="Lifshitz Z."/>
            <person name="Cohen O."/>
            <person name="Gilbert J.A."/>
            <person name="Pupko T."/>
            <person name="Shuman H.A."/>
            <person name="Segal G."/>
        </authorList>
    </citation>
    <scope>NUCLEOTIDE SEQUENCE [LARGE SCALE GENOMIC DNA]</scope>
    <source>
        <strain evidence="1 3">CDC#1407-AL-14</strain>
    </source>
</reference>
<gene>
    <name evidence="1" type="ORF">Lbir_0451</name>
    <name evidence="2" type="ORF">NCTC12437_02892</name>
</gene>
<name>A0A378IDI4_9GAMM</name>